<dbReference type="EMBL" id="CP036339">
    <property type="protein sequence ID" value="QDT72022.1"/>
    <property type="molecule type" value="Genomic_DNA"/>
</dbReference>
<dbReference type="Proteomes" id="UP000317909">
    <property type="component" value="Chromosome"/>
</dbReference>
<accession>A0A517TUH7</accession>
<keyword evidence="2" id="KW-1185">Reference proteome</keyword>
<protein>
    <submittedName>
        <fullName evidence="1">Uncharacterized protein</fullName>
    </submittedName>
</protein>
<evidence type="ECO:0000313" key="1">
    <source>
        <dbReference type="EMBL" id="QDT72022.1"/>
    </source>
</evidence>
<sequence>MRCGDVESISALTAWSDAQIEVQLRDEGGYLISDVNAGLQIVAFVIDVAEIGNDVKRE</sequence>
<name>A0A517TUH7_9BACT</name>
<organism evidence="1 2">
    <name type="scientific">Lacipirellula limnantheis</name>
    <dbReference type="NCBI Taxonomy" id="2528024"/>
    <lineage>
        <taxon>Bacteria</taxon>
        <taxon>Pseudomonadati</taxon>
        <taxon>Planctomycetota</taxon>
        <taxon>Planctomycetia</taxon>
        <taxon>Pirellulales</taxon>
        <taxon>Lacipirellulaceae</taxon>
        <taxon>Lacipirellula</taxon>
    </lineage>
</organism>
<gene>
    <name evidence="1" type="ORF">I41_11870</name>
</gene>
<evidence type="ECO:0000313" key="2">
    <source>
        <dbReference type="Proteomes" id="UP000317909"/>
    </source>
</evidence>
<proteinExistence type="predicted"/>
<dbReference type="AlphaFoldDB" id="A0A517TUH7"/>
<dbReference type="KEGG" id="llh:I41_11870"/>
<reference evidence="1 2" key="1">
    <citation type="submission" date="2019-02" db="EMBL/GenBank/DDBJ databases">
        <title>Deep-cultivation of Planctomycetes and their phenomic and genomic characterization uncovers novel biology.</title>
        <authorList>
            <person name="Wiegand S."/>
            <person name="Jogler M."/>
            <person name="Boedeker C."/>
            <person name="Pinto D."/>
            <person name="Vollmers J."/>
            <person name="Rivas-Marin E."/>
            <person name="Kohn T."/>
            <person name="Peeters S.H."/>
            <person name="Heuer A."/>
            <person name="Rast P."/>
            <person name="Oberbeckmann S."/>
            <person name="Bunk B."/>
            <person name="Jeske O."/>
            <person name="Meyerdierks A."/>
            <person name="Storesund J.E."/>
            <person name="Kallscheuer N."/>
            <person name="Luecker S."/>
            <person name="Lage O.M."/>
            <person name="Pohl T."/>
            <person name="Merkel B.J."/>
            <person name="Hornburger P."/>
            <person name="Mueller R.-W."/>
            <person name="Bruemmer F."/>
            <person name="Labrenz M."/>
            <person name="Spormann A.M."/>
            <person name="Op den Camp H."/>
            <person name="Overmann J."/>
            <person name="Amann R."/>
            <person name="Jetten M.S.M."/>
            <person name="Mascher T."/>
            <person name="Medema M.H."/>
            <person name="Devos D.P."/>
            <person name="Kaster A.-K."/>
            <person name="Ovreas L."/>
            <person name="Rohde M."/>
            <person name="Galperin M.Y."/>
            <person name="Jogler C."/>
        </authorList>
    </citation>
    <scope>NUCLEOTIDE SEQUENCE [LARGE SCALE GENOMIC DNA]</scope>
    <source>
        <strain evidence="1 2">I41</strain>
    </source>
</reference>